<sequence length="207" mass="21696">MPTSTLARVVHRTVLRPVGVRATATANTSRHFFLPTTVIPIQRSPPHYQQRFATADSSGRGKRGGTGKTTGTETLAADIDADLDYPIEMDEKYSTTSWSDASGTTKSASASAAPSSSTAKTASEMGSESKTAGDAKVGGGSRTDNTIFYLAMGLIGLTGAYIVLKPNPSASVEPRVDARSSSSHLQHDSPAHRPLNSKTEKMIGRGG</sequence>
<feature type="region of interest" description="Disordered" evidence="1">
    <location>
        <begin position="50"/>
        <end position="75"/>
    </location>
</feature>
<feature type="region of interest" description="Disordered" evidence="1">
    <location>
        <begin position="170"/>
        <end position="207"/>
    </location>
</feature>
<reference evidence="2" key="2">
    <citation type="submission" date="2023-06" db="EMBL/GenBank/DDBJ databases">
        <authorList>
            <consortium name="Lawrence Berkeley National Laboratory"/>
            <person name="Haridas S."/>
            <person name="Hensen N."/>
            <person name="Bonometti L."/>
            <person name="Westerberg I."/>
            <person name="Brannstrom I.O."/>
            <person name="Guillou S."/>
            <person name="Cros-Aarteil S."/>
            <person name="Calhoun S."/>
            <person name="Kuo A."/>
            <person name="Mondo S."/>
            <person name="Pangilinan J."/>
            <person name="Riley R."/>
            <person name="Labutti K."/>
            <person name="Andreopoulos B."/>
            <person name="Lipzen A."/>
            <person name="Chen C."/>
            <person name="Yanf M."/>
            <person name="Daum C."/>
            <person name="Ng V."/>
            <person name="Clum A."/>
            <person name="Steindorff A."/>
            <person name="Ohm R."/>
            <person name="Martin F."/>
            <person name="Silar P."/>
            <person name="Natvig D."/>
            <person name="Lalanne C."/>
            <person name="Gautier V."/>
            <person name="Ament-Velasquez S.L."/>
            <person name="Kruys A."/>
            <person name="Hutchinson M.I."/>
            <person name="Powell A.J."/>
            <person name="Barry K."/>
            <person name="Miller A.N."/>
            <person name="Grigoriev I.V."/>
            <person name="Debuchy R."/>
            <person name="Gladieux P."/>
            <person name="Thoren M.H."/>
            <person name="Johannesson H."/>
        </authorList>
    </citation>
    <scope>NUCLEOTIDE SEQUENCE</scope>
    <source>
        <strain evidence="2">CBS 560.94</strain>
    </source>
</reference>
<feature type="region of interest" description="Disordered" evidence="1">
    <location>
        <begin position="94"/>
        <end position="139"/>
    </location>
</feature>
<evidence type="ECO:0000313" key="2">
    <source>
        <dbReference type="EMBL" id="KAK3348496.1"/>
    </source>
</evidence>
<dbReference type="GeneID" id="87863865"/>
<dbReference type="EMBL" id="JAUEPP010000003">
    <property type="protein sequence ID" value="KAK3348496.1"/>
    <property type="molecule type" value="Genomic_DNA"/>
</dbReference>
<feature type="compositionally biased region" description="Low complexity" evidence="1">
    <location>
        <begin position="99"/>
        <end position="123"/>
    </location>
</feature>
<comment type="caution">
    <text evidence="2">The sequence shown here is derived from an EMBL/GenBank/DDBJ whole genome shotgun (WGS) entry which is preliminary data.</text>
</comment>
<name>A0AAE0JIZ0_9PEZI</name>
<evidence type="ECO:0000256" key="1">
    <source>
        <dbReference type="SAM" id="MobiDB-lite"/>
    </source>
</evidence>
<accession>A0AAE0JIZ0</accession>
<evidence type="ECO:0000313" key="3">
    <source>
        <dbReference type="Proteomes" id="UP001278500"/>
    </source>
</evidence>
<dbReference type="RefSeq" id="XP_062683578.1">
    <property type="nucleotide sequence ID" value="XM_062826711.1"/>
</dbReference>
<organism evidence="2 3">
    <name type="scientific">Neurospora tetraspora</name>
    <dbReference type="NCBI Taxonomy" id="94610"/>
    <lineage>
        <taxon>Eukaryota</taxon>
        <taxon>Fungi</taxon>
        <taxon>Dikarya</taxon>
        <taxon>Ascomycota</taxon>
        <taxon>Pezizomycotina</taxon>
        <taxon>Sordariomycetes</taxon>
        <taxon>Sordariomycetidae</taxon>
        <taxon>Sordariales</taxon>
        <taxon>Sordariaceae</taxon>
        <taxon>Neurospora</taxon>
    </lineage>
</organism>
<dbReference type="AlphaFoldDB" id="A0AAE0JIZ0"/>
<feature type="compositionally biased region" description="Basic and acidic residues" evidence="1">
    <location>
        <begin position="198"/>
        <end position="207"/>
    </location>
</feature>
<dbReference type="Proteomes" id="UP001278500">
    <property type="component" value="Unassembled WGS sequence"/>
</dbReference>
<proteinExistence type="predicted"/>
<gene>
    <name evidence="2" type="ORF">B0H65DRAFT_463558</name>
</gene>
<reference evidence="2" key="1">
    <citation type="journal article" date="2023" name="Mol. Phylogenet. Evol.">
        <title>Genome-scale phylogeny and comparative genomics of the fungal order Sordariales.</title>
        <authorList>
            <person name="Hensen N."/>
            <person name="Bonometti L."/>
            <person name="Westerberg I."/>
            <person name="Brannstrom I.O."/>
            <person name="Guillou S."/>
            <person name="Cros-Aarteil S."/>
            <person name="Calhoun S."/>
            <person name="Haridas S."/>
            <person name="Kuo A."/>
            <person name="Mondo S."/>
            <person name="Pangilinan J."/>
            <person name="Riley R."/>
            <person name="LaButti K."/>
            <person name="Andreopoulos B."/>
            <person name="Lipzen A."/>
            <person name="Chen C."/>
            <person name="Yan M."/>
            <person name="Daum C."/>
            <person name="Ng V."/>
            <person name="Clum A."/>
            <person name="Steindorff A."/>
            <person name="Ohm R.A."/>
            <person name="Martin F."/>
            <person name="Silar P."/>
            <person name="Natvig D.O."/>
            <person name="Lalanne C."/>
            <person name="Gautier V."/>
            <person name="Ament-Velasquez S.L."/>
            <person name="Kruys A."/>
            <person name="Hutchinson M.I."/>
            <person name="Powell A.J."/>
            <person name="Barry K."/>
            <person name="Miller A.N."/>
            <person name="Grigoriev I.V."/>
            <person name="Debuchy R."/>
            <person name="Gladieux P."/>
            <person name="Hiltunen Thoren M."/>
            <person name="Johannesson H."/>
        </authorList>
    </citation>
    <scope>NUCLEOTIDE SEQUENCE</scope>
    <source>
        <strain evidence="2">CBS 560.94</strain>
    </source>
</reference>
<protein>
    <submittedName>
        <fullName evidence="2">Uncharacterized protein</fullName>
    </submittedName>
</protein>
<keyword evidence="3" id="KW-1185">Reference proteome</keyword>